<feature type="compositionally biased region" description="Basic and acidic residues" evidence="1">
    <location>
        <begin position="71"/>
        <end position="81"/>
    </location>
</feature>
<feature type="region of interest" description="Disordered" evidence="1">
    <location>
        <begin position="44"/>
        <end position="102"/>
    </location>
</feature>
<evidence type="ECO:0000256" key="1">
    <source>
        <dbReference type="SAM" id="MobiDB-lite"/>
    </source>
</evidence>
<sequence length="102" mass="11234">MVRTTMADGRKQQVPRRLGRLLRQRPTIVVGRHGRKAALEDKGRWWPGREGSGAARDNDRGLAGGEEEEEERKSNVGRDGRQWWQGGETAVAGVTGNDDVAG</sequence>
<accession>A0A445MFQ5</accession>
<dbReference type="EMBL" id="KV875824">
    <property type="protein sequence ID" value="RZR73095.1"/>
    <property type="molecule type" value="Genomic_DNA"/>
</dbReference>
<organism evidence="2">
    <name type="scientific">Ensete ventricosum</name>
    <name type="common">Abyssinian banana</name>
    <name type="synonym">Musa ensete</name>
    <dbReference type="NCBI Taxonomy" id="4639"/>
    <lineage>
        <taxon>Eukaryota</taxon>
        <taxon>Viridiplantae</taxon>
        <taxon>Streptophyta</taxon>
        <taxon>Embryophyta</taxon>
        <taxon>Tracheophyta</taxon>
        <taxon>Spermatophyta</taxon>
        <taxon>Magnoliopsida</taxon>
        <taxon>Liliopsida</taxon>
        <taxon>Zingiberales</taxon>
        <taxon>Musaceae</taxon>
        <taxon>Ensete</taxon>
    </lineage>
</organism>
<protein>
    <submittedName>
        <fullName evidence="2">Uncharacterized protein</fullName>
    </submittedName>
</protein>
<gene>
    <name evidence="2" type="ORF">BHM03_00019890</name>
</gene>
<name>A0A445MFQ5_ENSVE</name>
<dbReference type="AlphaFoldDB" id="A0A445MFQ5"/>
<evidence type="ECO:0000313" key="2">
    <source>
        <dbReference type="EMBL" id="RZR73095.1"/>
    </source>
</evidence>
<reference evidence="2" key="1">
    <citation type="journal article" date="2018" name="Data Brief">
        <title>Genome sequence data from 17 accessions of Ensete ventricosum, a staple food crop for millions in Ethiopia.</title>
        <authorList>
            <person name="Yemataw Z."/>
            <person name="Muzemil S."/>
            <person name="Ambachew D."/>
            <person name="Tripathi L."/>
            <person name="Tesfaye K."/>
            <person name="Chala A."/>
            <person name="Farbos A."/>
            <person name="O'Neill P."/>
            <person name="Moore K."/>
            <person name="Grant M."/>
            <person name="Studholme D.J."/>
        </authorList>
    </citation>
    <scope>NUCLEOTIDE SEQUENCE [LARGE SCALE GENOMIC DNA]</scope>
    <source>
        <tissue evidence="2">Leaf</tissue>
    </source>
</reference>
<dbReference type="Proteomes" id="UP000290560">
    <property type="component" value="Unassembled WGS sequence"/>
</dbReference>
<proteinExistence type="predicted"/>